<feature type="transmembrane region" description="Helical" evidence="7">
    <location>
        <begin position="170"/>
        <end position="187"/>
    </location>
</feature>
<dbReference type="RefSeq" id="XP_043048660.1">
    <property type="nucleotide sequence ID" value="XM_043192028.1"/>
</dbReference>
<comment type="similarity">
    <text evidence="2">Belongs to the acetate uptake transporter (AceTr) (TC 2.A.96) family.</text>
</comment>
<dbReference type="GO" id="GO:0005886">
    <property type="term" value="C:plasma membrane"/>
    <property type="evidence" value="ECO:0007669"/>
    <property type="project" value="TreeGrafter"/>
</dbReference>
<proteinExistence type="inferred from homology"/>
<dbReference type="GeneID" id="66114602"/>
<gene>
    <name evidence="8" type="ORF">KQ657_001228</name>
</gene>
<keyword evidence="9" id="KW-1185">Reference proteome</keyword>
<evidence type="ECO:0000256" key="2">
    <source>
        <dbReference type="ARBA" id="ARBA00005587"/>
    </source>
</evidence>
<dbReference type="OrthoDB" id="3648309at2759"/>
<evidence type="ECO:0000256" key="7">
    <source>
        <dbReference type="SAM" id="Phobius"/>
    </source>
</evidence>
<feature type="region of interest" description="Disordered" evidence="6">
    <location>
        <begin position="1"/>
        <end position="26"/>
    </location>
</feature>
<dbReference type="PANTHER" id="PTHR31123">
    <property type="entry name" value="ACCUMULATION OF DYADS PROTEIN 2-RELATED"/>
    <property type="match status" value="1"/>
</dbReference>
<evidence type="ECO:0000313" key="8">
    <source>
        <dbReference type="EMBL" id="KAG7193111.1"/>
    </source>
</evidence>
<accession>A0A9P7V8D4</accession>
<keyword evidence="5 7" id="KW-0472">Membrane</keyword>
<keyword evidence="3 7" id="KW-0812">Transmembrane</keyword>
<dbReference type="AlphaFoldDB" id="A0A9P7V8D4"/>
<name>A0A9P7V8D4_9ASCO</name>
<evidence type="ECO:0000256" key="3">
    <source>
        <dbReference type="ARBA" id="ARBA00022692"/>
    </source>
</evidence>
<organism evidence="8 9">
    <name type="scientific">Scheffersomyces spartinae</name>
    <dbReference type="NCBI Taxonomy" id="45513"/>
    <lineage>
        <taxon>Eukaryota</taxon>
        <taxon>Fungi</taxon>
        <taxon>Dikarya</taxon>
        <taxon>Ascomycota</taxon>
        <taxon>Saccharomycotina</taxon>
        <taxon>Pichiomycetes</taxon>
        <taxon>Debaryomycetaceae</taxon>
        <taxon>Scheffersomyces</taxon>
    </lineage>
</organism>
<feature type="transmembrane region" description="Helical" evidence="7">
    <location>
        <begin position="219"/>
        <end position="241"/>
    </location>
</feature>
<dbReference type="EMBL" id="JAHMUF010000014">
    <property type="protein sequence ID" value="KAG7193111.1"/>
    <property type="molecule type" value="Genomic_DNA"/>
</dbReference>
<feature type="transmembrane region" description="Helical" evidence="7">
    <location>
        <begin position="193"/>
        <end position="212"/>
    </location>
</feature>
<feature type="transmembrane region" description="Helical" evidence="7">
    <location>
        <begin position="137"/>
        <end position="158"/>
    </location>
</feature>
<feature type="compositionally biased region" description="Polar residues" evidence="6">
    <location>
        <begin position="1"/>
        <end position="12"/>
    </location>
</feature>
<evidence type="ECO:0000256" key="6">
    <source>
        <dbReference type="SAM" id="MobiDB-lite"/>
    </source>
</evidence>
<feature type="transmembrane region" description="Helical" evidence="7">
    <location>
        <begin position="71"/>
        <end position="91"/>
    </location>
</feature>
<protein>
    <recommendedName>
        <fullName evidence="10">Ammonia transport outward protein 2</fullName>
    </recommendedName>
</protein>
<dbReference type="Pfam" id="PF01184">
    <property type="entry name" value="Gpr1_Fun34_YaaH"/>
    <property type="match status" value="1"/>
</dbReference>
<keyword evidence="4 7" id="KW-1133">Transmembrane helix</keyword>
<dbReference type="InterPro" id="IPR051633">
    <property type="entry name" value="AceTr"/>
</dbReference>
<evidence type="ECO:0000313" key="9">
    <source>
        <dbReference type="Proteomes" id="UP000790833"/>
    </source>
</evidence>
<reference evidence="8" key="1">
    <citation type="submission" date="2021-03" db="EMBL/GenBank/DDBJ databases">
        <authorList>
            <person name="Palmer J.M."/>
        </authorList>
    </citation>
    <scope>NUCLEOTIDE SEQUENCE</scope>
    <source>
        <strain evidence="8">ARV_011</strain>
    </source>
</reference>
<evidence type="ECO:0000256" key="5">
    <source>
        <dbReference type="ARBA" id="ARBA00023136"/>
    </source>
</evidence>
<dbReference type="PANTHER" id="PTHR31123:SF1">
    <property type="entry name" value="ACCUMULATION OF DYADS PROTEIN 2-RELATED"/>
    <property type="match status" value="1"/>
</dbReference>
<comment type="caution">
    <text evidence="8">The sequence shown here is derived from an EMBL/GenBank/DDBJ whole genome shotgun (WGS) entry which is preliminary data.</text>
</comment>
<dbReference type="Proteomes" id="UP000790833">
    <property type="component" value="Unassembled WGS sequence"/>
</dbReference>
<feature type="transmembrane region" description="Helical" evidence="7">
    <location>
        <begin position="98"/>
        <end position="117"/>
    </location>
</feature>
<comment type="subcellular location">
    <subcellularLocation>
        <location evidence="1">Membrane</location>
        <topology evidence="1">Multi-pass membrane protein</topology>
    </subcellularLocation>
</comment>
<dbReference type="GO" id="GO:0015123">
    <property type="term" value="F:acetate transmembrane transporter activity"/>
    <property type="evidence" value="ECO:0007669"/>
    <property type="project" value="TreeGrafter"/>
</dbReference>
<evidence type="ECO:0000256" key="1">
    <source>
        <dbReference type="ARBA" id="ARBA00004141"/>
    </source>
</evidence>
<evidence type="ECO:0008006" key="10">
    <source>
        <dbReference type="Google" id="ProtNLM"/>
    </source>
</evidence>
<evidence type="ECO:0000256" key="4">
    <source>
        <dbReference type="ARBA" id="ARBA00022989"/>
    </source>
</evidence>
<sequence length="264" mass="28094">MQAESESVTPNSTKEEVDGMPTHRVSTAGHGNEFIILGNRKYYRHELMTAFAGNFNPERYAPYPVHQFGNASALSLSGFGISAFCLGLYYAGAMGIKTSAVAVSLCVMYGGLVQLLGGVWELAIGNSFAGCAFTSFGAFWIATGCTSIPAFGIAAAYADDPAMFANAQGFYLLGWMIFSFLLLMLVLKATWPFVALLTSLTTTFAVLAAANFTGKPNVLTAGGVICVITAFFGWYCAWAGVANKQNSYFTPLDLTVPIFGKSVS</sequence>
<dbReference type="InterPro" id="IPR000791">
    <property type="entry name" value="Gpr1/Fun34/SatP-like"/>
</dbReference>
<dbReference type="NCBIfam" id="NF038013">
    <property type="entry name" value="AceTr_1"/>
    <property type="match status" value="1"/>
</dbReference>